<name>A0A923N991_9BACT</name>
<dbReference type="Proteomes" id="UP000603640">
    <property type="component" value="Unassembled WGS sequence"/>
</dbReference>
<accession>A0A923N991</accession>
<evidence type="ECO:0000313" key="1">
    <source>
        <dbReference type="EMBL" id="MBC5994122.1"/>
    </source>
</evidence>
<dbReference type="EMBL" id="JACRVF010000004">
    <property type="protein sequence ID" value="MBC5994122.1"/>
    <property type="molecule type" value="Genomic_DNA"/>
</dbReference>
<organism evidence="1 2">
    <name type="scientific">Pontibacter cellulosilyticus</name>
    <dbReference type="NCBI Taxonomy" id="1720253"/>
    <lineage>
        <taxon>Bacteria</taxon>
        <taxon>Pseudomonadati</taxon>
        <taxon>Bacteroidota</taxon>
        <taxon>Cytophagia</taxon>
        <taxon>Cytophagales</taxon>
        <taxon>Hymenobacteraceae</taxon>
        <taxon>Pontibacter</taxon>
    </lineage>
</organism>
<evidence type="ECO:0008006" key="3">
    <source>
        <dbReference type="Google" id="ProtNLM"/>
    </source>
</evidence>
<sequence length="512" mass="60179">MDDLKFTIETLTEEDRRELATFIRRQKKKKNRKDLELYKMLQQQKNYTSEQLIKMLYPEEPNPVAYYALRKRLQRHLTEFILLKRMEEDITAASPITGLMSLASYLFDAGIDRLAWTHLRKAEKLALANEQYGLLNAVYNLQIEKADNEFADPLDQIIAKRNHNKLVADEDERANIASSIINLRLRSVRKQGSDMHFDKIIQEVLRTYNLSEALSQRPSLLYKLMSIARSAILARKDFLSFEPYIISKYNEVEQQQGFRKAHQFYKLSLLYMIAHVLYRNKKFEESVSYLEQLRSGIATEGKGHYRQFMPRYTFLMVANLVFLNRNADAITLMESLLSNKKITLSTKDQLTAQLGLSFNYFAAGAYAKANRILLSIKRSDKWCEGKMGREWVLKKKLGELILQYELGNEDLVQNKLRGLERTYKDLWEEPMYRNVKQYLELIKVMTVQPQLITKPAFVQHVENTLEFTTFKQTDLQAMSYYAWLKSKMLQKPYYEVLMELTKSANEEQMQLG</sequence>
<keyword evidence="2" id="KW-1185">Reference proteome</keyword>
<proteinExistence type="predicted"/>
<comment type="caution">
    <text evidence="1">The sequence shown here is derived from an EMBL/GenBank/DDBJ whole genome shotgun (WGS) entry which is preliminary data.</text>
</comment>
<dbReference type="RefSeq" id="WP_187068142.1">
    <property type="nucleotide sequence ID" value="NZ_JACRVF010000004.1"/>
</dbReference>
<dbReference type="AlphaFoldDB" id="A0A923N991"/>
<gene>
    <name evidence="1" type="ORF">H8S84_14840</name>
</gene>
<reference evidence="1" key="1">
    <citation type="submission" date="2020-08" db="EMBL/GenBank/DDBJ databases">
        <title>Pontibacter sp. SD6 16S ribosomal RNA gene Genome sequencing and assembly.</title>
        <authorList>
            <person name="Kang M."/>
        </authorList>
    </citation>
    <scope>NUCLEOTIDE SEQUENCE</scope>
    <source>
        <strain evidence="1">SD6</strain>
    </source>
</reference>
<protein>
    <recommendedName>
        <fullName evidence="3">Tetratricopeptide repeat protein</fullName>
    </recommendedName>
</protein>
<evidence type="ECO:0000313" key="2">
    <source>
        <dbReference type="Proteomes" id="UP000603640"/>
    </source>
</evidence>